<evidence type="ECO:0000256" key="1">
    <source>
        <dbReference type="ARBA" id="ARBA00022723"/>
    </source>
</evidence>
<evidence type="ECO:0000259" key="4">
    <source>
        <dbReference type="PROSITE" id="PS51800"/>
    </source>
</evidence>
<keyword evidence="1" id="KW-0479">Metal-binding</keyword>
<feature type="non-terminal residue" evidence="5">
    <location>
        <position position="79"/>
    </location>
</feature>
<name>A0A0K8TN72_TABBR</name>
<reference evidence="5" key="1">
    <citation type="journal article" date="2015" name="Insect Biochem. Mol. Biol.">
        <title>An insight into the sialome of the horse fly, Tabanus bromius.</title>
        <authorList>
            <person name="Ribeiro J.M."/>
            <person name="Kazimirova M."/>
            <person name="Takac P."/>
            <person name="Andersen J.F."/>
            <person name="Francischetti I.M."/>
        </authorList>
    </citation>
    <scope>NUCLEOTIDE SEQUENCE</scope>
</reference>
<sequence length="79" mass="9636">DEEFAVCPYNPEHRVLRFRMPMHLVKCQKKYQGEPLQRCPFNAMHLVRKGNMPCHLETCFERLPLIFFLAFHQMHWHPE</sequence>
<feature type="non-terminal residue" evidence="5">
    <location>
        <position position="1"/>
    </location>
</feature>
<evidence type="ECO:0000256" key="3">
    <source>
        <dbReference type="ARBA" id="ARBA00022833"/>
    </source>
</evidence>
<keyword evidence="3" id="KW-0862">Zinc</keyword>
<protein>
    <recommendedName>
        <fullName evidence="4">CHHC U11-48K-type domain-containing protein</fullName>
    </recommendedName>
</protein>
<accession>A0A0K8TN72</accession>
<dbReference type="EMBL" id="GDAI01001794">
    <property type="protein sequence ID" value="JAI15809.1"/>
    <property type="molecule type" value="mRNA"/>
</dbReference>
<dbReference type="PROSITE" id="PS51800">
    <property type="entry name" value="ZF_CHHC_U11_48K"/>
    <property type="match status" value="2"/>
</dbReference>
<dbReference type="SUPFAM" id="SSF57667">
    <property type="entry name" value="beta-beta-alpha zinc fingers"/>
    <property type="match status" value="1"/>
</dbReference>
<dbReference type="InterPro" id="IPR051591">
    <property type="entry name" value="UPF0224_FAM112_RNA_Proc"/>
</dbReference>
<feature type="domain" description="CHHC U11-48K-type" evidence="4">
    <location>
        <begin position="4"/>
        <end position="31"/>
    </location>
</feature>
<organism evidence="5">
    <name type="scientific">Tabanus bromius</name>
    <name type="common">Band-eyed brown horse fly</name>
    <dbReference type="NCBI Taxonomy" id="304241"/>
    <lineage>
        <taxon>Eukaryota</taxon>
        <taxon>Metazoa</taxon>
        <taxon>Ecdysozoa</taxon>
        <taxon>Arthropoda</taxon>
        <taxon>Hexapoda</taxon>
        <taxon>Insecta</taxon>
        <taxon>Pterygota</taxon>
        <taxon>Neoptera</taxon>
        <taxon>Endopterygota</taxon>
        <taxon>Diptera</taxon>
        <taxon>Brachycera</taxon>
        <taxon>Tabanomorpha</taxon>
        <taxon>Tabanoidea</taxon>
        <taxon>Tabanidae</taxon>
        <taxon>Tabanus</taxon>
    </lineage>
</organism>
<feature type="domain" description="CHHC U11-48K-type" evidence="4">
    <location>
        <begin position="36"/>
        <end position="63"/>
    </location>
</feature>
<dbReference type="InterPro" id="IPR036236">
    <property type="entry name" value="Znf_C2H2_sf"/>
</dbReference>
<dbReference type="GO" id="GO:0008270">
    <property type="term" value="F:zinc ion binding"/>
    <property type="evidence" value="ECO:0007669"/>
    <property type="project" value="UniProtKB-KW"/>
</dbReference>
<dbReference type="PANTHER" id="PTHR21402">
    <property type="entry name" value="GAMETOCYTE SPECIFIC FACTOR 1-RELATED"/>
    <property type="match status" value="1"/>
</dbReference>
<evidence type="ECO:0000313" key="5">
    <source>
        <dbReference type="EMBL" id="JAI15809.1"/>
    </source>
</evidence>
<dbReference type="AlphaFoldDB" id="A0A0K8TN72"/>
<evidence type="ECO:0000256" key="2">
    <source>
        <dbReference type="ARBA" id="ARBA00022771"/>
    </source>
</evidence>
<dbReference type="Pfam" id="PF05253">
    <property type="entry name" value="zf-U11-48K"/>
    <property type="match status" value="2"/>
</dbReference>
<dbReference type="InterPro" id="IPR022776">
    <property type="entry name" value="TRM13/UPF0224_CHHC_Znf_dom"/>
</dbReference>
<dbReference type="PANTHER" id="PTHR21402:SF5">
    <property type="entry name" value="GAMETOCYTE SPECIFIC FACTOR 1"/>
    <property type="match status" value="1"/>
</dbReference>
<proteinExistence type="evidence at transcript level"/>
<keyword evidence="2" id="KW-0863">Zinc-finger</keyword>